<gene>
    <name evidence="1" type="ORF">HNP52_001931</name>
</gene>
<proteinExistence type="predicted"/>
<dbReference type="Proteomes" id="UP000575241">
    <property type="component" value="Unassembled WGS sequence"/>
</dbReference>
<dbReference type="InterPro" id="IPR021330">
    <property type="entry name" value="DUF2939"/>
</dbReference>
<dbReference type="Pfam" id="PF11159">
    <property type="entry name" value="DUF2939"/>
    <property type="match status" value="1"/>
</dbReference>
<evidence type="ECO:0000313" key="2">
    <source>
        <dbReference type="Proteomes" id="UP000575241"/>
    </source>
</evidence>
<comment type="caution">
    <text evidence="1">The sequence shown here is derived from an EMBL/GenBank/DDBJ whole genome shotgun (WGS) entry which is preliminary data.</text>
</comment>
<sequence length="161" mass="17674">MRKRWILVLLVVAVLGAGGWLWGSPYYTLWQMKRAAEARDIDALASHVDFDAVRGSVKNQIAAHLPGEGGGVLGALVRSGIGDTVVDAAVSPEGMRFIFAAAPLAETERPGTIKLKANEMRYHRISLNRFELTRSDGAALQFRMRGMAWKLEAIQLPPDVF</sequence>
<accession>A0A7W7NSG2</accession>
<evidence type="ECO:0000313" key="1">
    <source>
        <dbReference type="EMBL" id="MBB4838862.1"/>
    </source>
</evidence>
<protein>
    <recommendedName>
        <fullName evidence="3">DUF2939 domain-containing protein</fullName>
    </recommendedName>
</protein>
<keyword evidence="2" id="KW-1185">Reference proteome</keyword>
<name>A0A7W7NSG2_9SPHN</name>
<dbReference type="EMBL" id="JACHLN010000002">
    <property type="protein sequence ID" value="MBB4838862.1"/>
    <property type="molecule type" value="Genomic_DNA"/>
</dbReference>
<dbReference type="RefSeq" id="WP_184166056.1">
    <property type="nucleotide sequence ID" value="NZ_JACHLN010000002.1"/>
</dbReference>
<organism evidence="1 2">
    <name type="scientific">Sphingomonas kyeonggiensis</name>
    <dbReference type="NCBI Taxonomy" id="1268553"/>
    <lineage>
        <taxon>Bacteria</taxon>
        <taxon>Pseudomonadati</taxon>
        <taxon>Pseudomonadota</taxon>
        <taxon>Alphaproteobacteria</taxon>
        <taxon>Sphingomonadales</taxon>
        <taxon>Sphingomonadaceae</taxon>
        <taxon>Sphingomonas</taxon>
    </lineage>
</organism>
<reference evidence="1 2" key="1">
    <citation type="submission" date="2020-08" db="EMBL/GenBank/DDBJ databases">
        <title>Functional genomics of gut bacteria from endangered species of beetles.</title>
        <authorList>
            <person name="Carlos-Shanley C."/>
        </authorList>
    </citation>
    <scope>NUCLEOTIDE SEQUENCE [LARGE SCALE GENOMIC DNA]</scope>
    <source>
        <strain evidence="1 2">S00224</strain>
    </source>
</reference>
<dbReference type="AlphaFoldDB" id="A0A7W7NSG2"/>
<evidence type="ECO:0008006" key="3">
    <source>
        <dbReference type="Google" id="ProtNLM"/>
    </source>
</evidence>